<evidence type="ECO:0000256" key="1">
    <source>
        <dbReference type="ARBA" id="ARBA00023015"/>
    </source>
</evidence>
<evidence type="ECO:0000313" key="6">
    <source>
        <dbReference type="Proteomes" id="UP000651156"/>
    </source>
</evidence>
<dbReference type="InterPro" id="IPR003018">
    <property type="entry name" value="GAF"/>
</dbReference>
<dbReference type="PROSITE" id="PS50043">
    <property type="entry name" value="HTH_LUXR_2"/>
    <property type="match status" value="1"/>
</dbReference>
<accession>A0ABR9UX07</accession>
<keyword evidence="3" id="KW-0804">Transcription</keyword>
<feature type="domain" description="HTH luxR-type" evidence="4">
    <location>
        <begin position="171"/>
        <end position="236"/>
    </location>
</feature>
<dbReference type="PRINTS" id="PR00038">
    <property type="entry name" value="HTHLUXR"/>
</dbReference>
<sequence length="238" mass="26893">MDHSLHHLFQAIATAPTEQALRFRFMDGVSGYFGVQRWGIYLLDVENRPASIDVKGVSDTFVEQYQKFGKFVDPVLQYVVRYHAPAHEELVLPKGTWKQSELYKRCCSICDHEHIMTGPIVGQGQLIGTVNFARIGNTPAFNQLDLASFGAVCTHFSARLAELRKQPSVIPNPLFKRLTPREIQIAKLVAKGLTNAEIGAELWITQNSVKQALKRIFRKLEVSTRTEMVAKLRDLLQS</sequence>
<reference evidence="5 6" key="1">
    <citation type="submission" date="2020-10" db="EMBL/GenBank/DDBJ databases">
        <authorList>
            <person name="Castelo-Branco R."/>
            <person name="Eusebio N."/>
            <person name="Adriana R."/>
            <person name="Vieira A."/>
            <person name="Brugerolle De Fraissinette N."/>
            <person name="Rezende De Castro R."/>
            <person name="Schneider M.P."/>
            <person name="Vasconcelos V."/>
            <person name="Leao P.N."/>
        </authorList>
    </citation>
    <scope>NUCLEOTIDE SEQUENCE [LARGE SCALE GENOMIC DNA]</scope>
    <source>
        <strain evidence="5 6">LEGE 06123</strain>
    </source>
</reference>
<dbReference type="Gene3D" id="1.10.10.10">
    <property type="entry name" value="Winged helix-like DNA-binding domain superfamily/Winged helix DNA-binding domain"/>
    <property type="match status" value="1"/>
</dbReference>
<evidence type="ECO:0000256" key="3">
    <source>
        <dbReference type="ARBA" id="ARBA00023163"/>
    </source>
</evidence>
<comment type="caution">
    <text evidence="5">The sequence shown here is derived from an EMBL/GenBank/DDBJ whole genome shotgun (WGS) entry which is preliminary data.</text>
</comment>
<name>A0ABR9UX07_9CHRO</name>
<dbReference type="InterPro" id="IPR000792">
    <property type="entry name" value="Tscrpt_reg_LuxR_C"/>
</dbReference>
<dbReference type="Pfam" id="PF00196">
    <property type="entry name" value="GerE"/>
    <property type="match status" value="1"/>
</dbReference>
<organism evidence="5 6">
    <name type="scientific">Gloeocapsopsis crepidinum LEGE 06123</name>
    <dbReference type="NCBI Taxonomy" id="588587"/>
    <lineage>
        <taxon>Bacteria</taxon>
        <taxon>Bacillati</taxon>
        <taxon>Cyanobacteriota</taxon>
        <taxon>Cyanophyceae</taxon>
        <taxon>Oscillatoriophycideae</taxon>
        <taxon>Chroococcales</taxon>
        <taxon>Chroococcaceae</taxon>
        <taxon>Gloeocapsopsis</taxon>
    </lineage>
</organism>
<dbReference type="SUPFAM" id="SSF55781">
    <property type="entry name" value="GAF domain-like"/>
    <property type="match status" value="1"/>
</dbReference>
<evidence type="ECO:0000259" key="4">
    <source>
        <dbReference type="PROSITE" id="PS50043"/>
    </source>
</evidence>
<dbReference type="CDD" id="cd06170">
    <property type="entry name" value="LuxR_C_like"/>
    <property type="match status" value="1"/>
</dbReference>
<gene>
    <name evidence="5" type="ORF">IQ230_19610</name>
</gene>
<evidence type="ECO:0000313" key="5">
    <source>
        <dbReference type="EMBL" id="MBE9192515.1"/>
    </source>
</evidence>
<protein>
    <submittedName>
        <fullName evidence="5">LuxR family transcriptional regulator</fullName>
    </submittedName>
</protein>
<proteinExistence type="predicted"/>
<dbReference type="RefSeq" id="WP_193933939.1">
    <property type="nucleotide sequence ID" value="NZ_CAWPMZ010000093.1"/>
</dbReference>
<dbReference type="InterPro" id="IPR016032">
    <property type="entry name" value="Sig_transdc_resp-reg_C-effctor"/>
</dbReference>
<keyword evidence="2" id="KW-0238">DNA-binding</keyword>
<evidence type="ECO:0000256" key="2">
    <source>
        <dbReference type="ARBA" id="ARBA00023125"/>
    </source>
</evidence>
<dbReference type="SMART" id="SM00421">
    <property type="entry name" value="HTH_LUXR"/>
    <property type="match status" value="1"/>
</dbReference>
<dbReference type="SUPFAM" id="SSF46894">
    <property type="entry name" value="C-terminal effector domain of the bipartite response regulators"/>
    <property type="match status" value="1"/>
</dbReference>
<dbReference type="PANTHER" id="PTHR44688:SF16">
    <property type="entry name" value="DNA-BINDING TRANSCRIPTIONAL ACTIVATOR DEVR_DOSR"/>
    <property type="match status" value="1"/>
</dbReference>
<dbReference type="EMBL" id="JADEWN010000057">
    <property type="protein sequence ID" value="MBE9192515.1"/>
    <property type="molecule type" value="Genomic_DNA"/>
</dbReference>
<dbReference type="InterPro" id="IPR036388">
    <property type="entry name" value="WH-like_DNA-bd_sf"/>
</dbReference>
<dbReference type="SMART" id="SM00065">
    <property type="entry name" value="GAF"/>
    <property type="match status" value="1"/>
</dbReference>
<keyword evidence="6" id="KW-1185">Reference proteome</keyword>
<dbReference type="PROSITE" id="PS00622">
    <property type="entry name" value="HTH_LUXR_1"/>
    <property type="match status" value="1"/>
</dbReference>
<dbReference type="PANTHER" id="PTHR44688">
    <property type="entry name" value="DNA-BINDING TRANSCRIPTIONAL ACTIVATOR DEVR_DOSR"/>
    <property type="match status" value="1"/>
</dbReference>
<dbReference type="Proteomes" id="UP000651156">
    <property type="component" value="Unassembled WGS sequence"/>
</dbReference>
<keyword evidence="1" id="KW-0805">Transcription regulation</keyword>